<evidence type="ECO:0000313" key="5">
    <source>
        <dbReference type="EMBL" id="KIA62173.1"/>
    </source>
</evidence>
<evidence type="ECO:0000256" key="1">
    <source>
        <dbReference type="ARBA" id="ARBA00022679"/>
    </source>
</evidence>
<dbReference type="InterPro" id="IPR013747">
    <property type="entry name" value="ACP_syn_III_C"/>
</dbReference>
<dbReference type="PANTHER" id="PTHR34069">
    <property type="entry name" value="3-OXOACYL-[ACYL-CARRIER-PROTEIN] SYNTHASE 3"/>
    <property type="match status" value="1"/>
</dbReference>
<dbReference type="PANTHER" id="PTHR34069:SF3">
    <property type="entry name" value="ACYL-COA:ACYL-COA ALKYLTRANSFERASE"/>
    <property type="match status" value="1"/>
</dbReference>
<dbReference type="RefSeq" id="WP_043675977.1">
    <property type="nucleotide sequence ID" value="NZ_BDCI01000035.1"/>
</dbReference>
<reference evidence="5 6" key="1">
    <citation type="journal article" date="2014" name="Int. J. Syst. Evol. Microbiol.">
        <title>Nocardia vulneris sp. nov., isolated from wounds of human patients in North America.</title>
        <authorList>
            <person name="Lasker B.A."/>
            <person name="Bell M."/>
            <person name="Klenk H.P."/>
            <person name="Sproer C."/>
            <person name="Schumann C."/>
            <person name="Schumann P."/>
            <person name="Brown J.M."/>
        </authorList>
    </citation>
    <scope>NUCLEOTIDE SEQUENCE [LARGE SCALE GENOMIC DNA]</scope>
    <source>
        <strain evidence="5 6">W9851</strain>
    </source>
</reference>
<proteinExistence type="predicted"/>
<evidence type="ECO:0008006" key="7">
    <source>
        <dbReference type="Google" id="ProtNLM"/>
    </source>
</evidence>
<feature type="domain" description="Beta-ketoacyl synthase-like N-terminal" evidence="3">
    <location>
        <begin position="123"/>
        <end position="207"/>
    </location>
</feature>
<dbReference type="CDD" id="cd00827">
    <property type="entry name" value="init_cond_enzymes"/>
    <property type="match status" value="1"/>
</dbReference>
<evidence type="ECO:0000313" key="6">
    <source>
        <dbReference type="Proteomes" id="UP000031364"/>
    </source>
</evidence>
<dbReference type="SUPFAM" id="SSF53901">
    <property type="entry name" value="Thiolase-like"/>
    <property type="match status" value="2"/>
</dbReference>
<dbReference type="Proteomes" id="UP000031364">
    <property type="component" value="Unassembled WGS sequence"/>
</dbReference>
<dbReference type="InterPro" id="IPR016039">
    <property type="entry name" value="Thiolase-like"/>
</dbReference>
<name>A0ABR4ZA95_9NOCA</name>
<dbReference type="Pfam" id="PF08541">
    <property type="entry name" value="ACP_syn_III_C"/>
    <property type="match status" value="1"/>
</dbReference>
<evidence type="ECO:0000256" key="2">
    <source>
        <dbReference type="ARBA" id="ARBA00023315"/>
    </source>
</evidence>
<evidence type="ECO:0000259" key="3">
    <source>
        <dbReference type="Pfam" id="PF00109"/>
    </source>
</evidence>
<gene>
    <name evidence="5" type="ORF">FG87_26645</name>
</gene>
<protein>
    <recommendedName>
        <fullName evidence="7">3-oxoacyl-ACP synthase</fullName>
    </recommendedName>
</protein>
<organism evidence="5 6">
    <name type="scientific">Nocardia vulneris</name>
    <dbReference type="NCBI Taxonomy" id="1141657"/>
    <lineage>
        <taxon>Bacteria</taxon>
        <taxon>Bacillati</taxon>
        <taxon>Actinomycetota</taxon>
        <taxon>Actinomycetes</taxon>
        <taxon>Mycobacteriales</taxon>
        <taxon>Nocardiaceae</taxon>
        <taxon>Nocardia</taxon>
    </lineage>
</organism>
<keyword evidence="6" id="KW-1185">Reference proteome</keyword>
<feature type="domain" description="Beta-ketoacyl-[acyl-carrier-protein] synthase III C-terminal" evidence="4">
    <location>
        <begin position="300"/>
        <end position="369"/>
    </location>
</feature>
<dbReference type="EMBL" id="JNFP01000035">
    <property type="protein sequence ID" value="KIA62173.1"/>
    <property type="molecule type" value="Genomic_DNA"/>
</dbReference>
<keyword evidence="2" id="KW-0012">Acyltransferase</keyword>
<keyword evidence="1" id="KW-0808">Transferase</keyword>
<comment type="caution">
    <text evidence="5">The sequence shown here is derived from an EMBL/GenBank/DDBJ whole genome shotgun (WGS) entry which is preliminary data.</text>
</comment>
<dbReference type="InterPro" id="IPR014030">
    <property type="entry name" value="Ketoacyl_synth_N"/>
</dbReference>
<sequence length="397" mass="43432">MDAYITATATYLPGDAVANDEMESRLGLVAGKESAFRETILKHNGIRSRHYAISRAGHQDHLNDELAARAVDALLRARGLPLSEIGLLAAGTTLPDLVAPGFASMVHGRLAEYGHAAPLEILTAGGVCTSGAAVLRHAVNAVCLGAHDRAIVCASELMSQIMRGRRFERESIRTATQSEAPKDYEYFNSEFLRWMLSDGAGAVLVENQPAPDRPSLRVDWVAMTSYAHMLPTCMYIGADNAEAPTPGHTVWSAATVDDAEAAGMLMLRQDTRLLGKHVVEIIGQELERLIKVGKVDTARSYDWYLPHISSYFFWPKVADRIRETELVLPDERWFTNLDRVGNVGSASFYLMLDEAVRTGLIQPGHRVLAMIPESGRFCVAHVQLTCVPPTLPSNEAP</sequence>
<evidence type="ECO:0000259" key="4">
    <source>
        <dbReference type="Pfam" id="PF08541"/>
    </source>
</evidence>
<dbReference type="Gene3D" id="3.40.47.10">
    <property type="match status" value="2"/>
</dbReference>
<dbReference type="Pfam" id="PF00109">
    <property type="entry name" value="ketoacyl-synt"/>
    <property type="match status" value="1"/>
</dbReference>
<accession>A0ABR4ZA95</accession>